<dbReference type="EMBL" id="QXFU01001394">
    <property type="protein sequence ID" value="KAE9003327.1"/>
    <property type="molecule type" value="Genomic_DNA"/>
</dbReference>
<sequence length="122" mass="12309">MSPASVGGTVHAALVVRTAMTPTSAGDDASSASKCTTWEASAQPTAIEANYVFAFVGEAERPGEGSDGEEDDMGSAEENEERKSTPAESSEDAAGGKGEDSDATAESAEDSAQAITSAVMTR</sequence>
<feature type="region of interest" description="Disordered" evidence="1">
    <location>
        <begin position="58"/>
        <end position="122"/>
    </location>
</feature>
<name>A0A6A3KCJ0_9STRA</name>
<protein>
    <submittedName>
        <fullName evidence="2">Uncharacterized protein</fullName>
    </submittedName>
</protein>
<evidence type="ECO:0000256" key="1">
    <source>
        <dbReference type="SAM" id="MobiDB-lite"/>
    </source>
</evidence>
<proteinExistence type="predicted"/>
<evidence type="ECO:0000313" key="2">
    <source>
        <dbReference type="EMBL" id="KAE9003327.1"/>
    </source>
</evidence>
<accession>A0A6A3KCJ0</accession>
<dbReference type="AlphaFoldDB" id="A0A6A3KCJ0"/>
<reference evidence="2 3" key="1">
    <citation type="submission" date="2018-09" db="EMBL/GenBank/DDBJ databases">
        <title>Genomic investigation of the strawberry pathogen Phytophthora fragariae indicates pathogenicity is determined by transcriptional variation in three key races.</title>
        <authorList>
            <person name="Adams T.M."/>
            <person name="Armitage A.D."/>
            <person name="Sobczyk M.K."/>
            <person name="Bates H.J."/>
            <person name="Dunwell J.M."/>
            <person name="Nellist C.F."/>
            <person name="Harrison R.J."/>
        </authorList>
    </citation>
    <scope>NUCLEOTIDE SEQUENCE [LARGE SCALE GENOMIC DNA]</scope>
    <source>
        <strain evidence="2 3">SCRP324</strain>
    </source>
</reference>
<dbReference type="OrthoDB" id="10514201at2759"/>
<evidence type="ECO:0000313" key="3">
    <source>
        <dbReference type="Proteomes" id="UP000435112"/>
    </source>
</evidence>
<gene>
    <name evidence="2" type="ORF">PR002_g17380</name>
</gene>
<comment type="caution">
    <text evidence="2">The sequence shown here is derived from an EMBL/GenBank/DDBJ whole genome shotgun (WGS) entry which is preliminary data.</text>
</comment>
<organism evidence="2 3">
    <name type="scientific">Phytophthora rubi</name>
    <dbReference type="NCBI Taxonomy" id="129364"/>
    <lineage>
        <taxon>Eukaryota</taxon>
        <taxon>Sar</taxon>
        <taxon>Stramenopiles</taxon>
        <taxon>Oomycota</taxon>
        <taxon>Peronosporomycetes</taxon>
        <taxon>Peronosporales</taxon>
        <taxon>Peronosporaceae</taxon>
        <taxon>Phytophthora</taxon>
    </lineage>
</organism>
<feature type="region of interest" description="Disordered" evidence="1">
    <location>
        <begin position="20"/>
        <end position="39"/>
    </location>
</feature>
<feature type="compositionally biased region" description="Acidic residues" evidence="1">
    <location>
        <begin position="66"/>
        <end position="79"/>
    </location>
</feature>
<dbReference type="Proteomes" id="UP000435112">
    <property type="component" value="Unassembled WGS sequence"/>
</dbReference>